<dbReference type="GO" id="GO:0004860">
    <property type="term" value="F:protein kinase inhibitor activity"/>
    <property type="evidence" value="ECO:0007669"/>
    <property type="project" value="UniProtKB-KW"/>
</dbReference>
<dbReference type="SUPFAM" id="SSF49777">
    <property type="entry name" value="PEBP-like"/>
    <property type="match status" value="1"/>
</dbReference>
<comment type="caution">
    <text evidence="2">The sequence shown here is derived from an EMBL/GenBank/DDBJ whole genome shotgun (WGS) entry which is preliminary data.</text>
</comment>
<dbReference type="InterPro" id="IPR008914">
    <property type="entry name" value="PEBP"/>
</dbReference>
<comment type="similarity">
    <text evidence="1">Belongs to the UPF0098 family.</text>
</comment>
<evidence type="ECO:0000256" key="1">
    <source>
        <dbReference type="ARBA" id="ARBA00007120"/>
    </source>
</evidence>
<sequence>MKIGGRGVIACGFALAVALTGCSGDSSAPDSEIDSPPADLKVSSTAFAEGAAIPRKHVCAGQGGQNVSPPLTWRGIPEAARELAIVVDDPDAPGGSYLHWIVTGVSTTDTGVAEGDSSGKAAPGSSGEAAYAGPCPPSGVHHYHFIVYALREPLKPNGDAKAIREQIESLAITSGETIGTWKAQS</sequence>
<evidence type="ECO:0000313" key="3">
    <source>
        <dbReference type="Proteomes" id="UP001595891"/>
    </source>
</evidence>
<gene>
    <name evidence="2" type="ORF">ACFO8L_40960</name>
</gene>
<keyword evidence="3" id="KW-1185">Reference proteome</keyword>
<dbReference type="Pfam" id="PF01161">
    <property type="entry name" value="PBP"/>
    <property type="match status" value="1"/>
</dbReference>
<dbReference type="InterPro" id="IPR036610">
    <property type="entry name" value="PEBP-like_sf"/>
</dbReference>
<dbReference type="CDD" id="cd00865">
    <property type="entry name" value="PEBP_bact_arch"/>
    <property type="match status" value="1"/>
</dbReference>
<protein>
    <submittedName>
        <fullName evidence="2">YbhB/YbcL family Raf kinase inhibitor-like protein</fullName>
    </submittedName>
</protein>
<name>A0ABV9EWK8_9ACTN</name>
<evidence type="ECO:0000313" key="2">
    <source>
        <dbReference type="EMBL" id="MFC4592514.1"/>
    </source>
</evidence>
<organism evidence="2 3">
    <name type="scientific">Sphaerisporangium corydalis</name>
    <dbReference type="NCBI Taxonomy" id="1441875"/>
    <lineage>
        <taxon>Bacteria</taxon>
        <taxon>Bacillati</taxon>
        <taxon>Actinomycetota</taxon>
        <taxon>Actinomycetes</taxon>
        <taxon>Streptosporangiales</taxon>
        <taxon>Streptosporangiaceae</taxon>
        <taxon>Sphaerisporangium</taxon>
    </lineage>
</organism>
<dbReference type="NCBIfam" id="TIGR00481">
    <property type="entry name" value="YbhB/YbcL family Raf kinase inhibitor-like protein"/>
    <property type="match status" value="1"/>
</dbReference>
<proteinExistence type="inferred from homology"/>
<dbReference type="RefSeq" id="WP_262850821.1">
    <property type="nucleotide sequence ID" value="NZ_JANZYP010000120.1"/>
</dbReference>
<dbReference type="InterPro" id="IPR005247">
    <property type="entry name" value="YbhB_YbcL/LppC-like"/>
</dbReference>
<accession>A0ABV9EWK8</accession>
<dbReference type="EMBL" id="JBHSFN010000057">
    <property type="protein sequence ID" value="MFC4592514.1"/>
    <property type="molecule type" value="Genomic_DNA"/>
</dbReference>
<dbReference type="PANTHER" id="PTHR30289">
    <property type="entry name" value="UNCHARACTERIZED PROTEIN YBCL-RELATED"/>
    <property type="match status" value="1"/>
</dbReference>
<dbReference type="PANTHER" id="PTHR30289:SF1">
    <property type="entry name" value="PEBP (PHOSPHATIDYLETHANOLAMINE-BINDING PROTEIN) FAMILY PROTEIN"/>
    <property type="match status" value="1"/>
</dbReference>
<dbReference type="Gene3D" id="3.90.280.10">
    <property type="entry name" value="PEBP-like"/>
    <property type="match status" value="1"/>
</dbReference>
<keyword evidence="2" id="KW-0649">Protein kinase inhibitor</keyword>
<dbReference type="Proteomes" id="UP001595891">
    <property type="component" value="Unassembled WGS sequence"/>
</dbReference>
<reference evidence="3" key="1">
    <citation type="journal article" date="2019" name="Int. J. Syst. Evol. Microbiol.">
        <title>The Global Catalogue of Microorganisms (GCM) 10K type strain sequencing project: providing services to taxonomists for standard genome sequencing and annotation.</title>
        <authorList>
            <consortium name="The Broad Institute Genomics Platform"/>
            <consortium name="The Broad Institute Genome Sequencing Center for Infectious Disease"/>
            <person name="Wu L."/>
            <person name="Ma J."/>
        </authorList>
    </citation>
    <scope>NUCLEOTIDE SEQUENCE [LARGE SCALE GENOMIC DNA]</scope>
    <source>
        <strain evidence="3">CCUG 49560</strain>
    </source>
</reference>
<dbReference type="PROSITE" id="PS51257">
    <property type="entry name" value="PROKAR_LIPOPROTEIN"/>
    <property type="match status" value="1"/>
</dbReference>